<dbReference type="EMBL" id="NSJZ01000003">
    <property type="protein sequence ID" value="PAU97955.1"/>
    <property type="molecule type" value="Genomic_DNA"/>
</dbReference>
<dbReference type="SUPFAM" id="SSF53448">
    <property type="entry name" value="Nucleotide-diphospho-sugar transferases"/>
    <property type="match status" value="1"/>
</dbReference>
<dbReference type="AlphaFoldDB" id="A0A2A2GM75"/>
<evidence type="ECO:0000313" key="2">
    <source>
        <dbReference type="Proteomes" id="UP000218023"/>
    </source>
</evidence>
<dbReference type="Proteomes" id="UP000218023">
    <property type="component" value="Unassembled WGS sequence"/>
</dbReference>
<keyword evidence="2" id="KW-1185">Reference proteome</keyword>
<proteinExistence type="predicted"/>
<dbReference type="GO" id="GO:0016740">
    <property type="term" value="F:transferase activity"/>
    <property type="evidence" value="ECO:0007669"/>
    <property type="project" value="UniProtKB-KW"/>
</dbReference>
<gene>
    <name evidence="1" type="ORF">CK240_05635</name>
</gene>
<comment type="caution">
    <text evidence="1">The sequence shown here is derived from an EMBL/GenBank/DDBJ whole genome shotgun (WGS) entry which is preliminary data.</text>
</comment>
<name>A0A2A2GM75_9RHOB</name>
<keyword evidence="1" id="KW-0808">Transferase</keyword>
<dbReference type="OrthoDB" id="5465469at2"/>
<evidence type="ECO:0000313" key="1">
    <source>
        <dbReference type="EMBL" id="PAU97955.1"/>
    </source>
</evidence>
<organism evidence="1 2">
    <name type="scientific">Paracoccus salipaludis</name>
    <dbReference type="NCBI Taxonomy" id="2032623"/>
    <lineage>
        <taxon>Bacteria</taxon>
        <taxon>Pseudomonadati</taxon>
        <taxon>Pseudomonadota</taxon>
        <taxon>Alphaproteobacteria</taxon>
        <taxon>Rhodobacterales</taxon>
        <taxon>Paracoccaceae</taxon>
        <taxon>Paracoccus</taxon>
    </lineage>
</organism>
<reference evidence="1 2" key="1">
    <citation type="submission" date="2017-09" db="EMBL/GenBank/DDBJ databases">
        <title>Paracoccus alkalisoli sp. nov., isolated from saline alkaline soil.</title>
        <authorList>
            <person name="Dong X."/>
            <person name="Zhang G."/>
        </authorList>
    </citation>
    <scope>NUCLEOTIDE SEQUENCE [LARGE SCALE GENOMIC DNA]</scope>
    <source>
        <strain evidence="1 2">WN007</strain>
    </source>
</reference>
<protein>
    <submittedName>
        <fullName evidence="1">Glycosyltransferase</fullName>
    </submittedName>
</protein>
<accession>A0A2A2GM75</accession>
<dbReference type="InterPro" id="IPR029044">
    <property type="entry name" value="Nucleotide-diphossugar_trans"/>
</dbReference>
<dbReference type="RefSeq" id="WP_095639361.1">
    <property type="nucleotide sequence ID" value="NZ_NSJZ01000003.1"/>
</dbReference>
<sequence>MIDQAIRRWKRERRIARAEAEILARRGEPAPHGLRSPLIVSLTSYPARFGSLHLVLRSLLTQSVRADRVVLWLDEGDEHLLPPAVTSLGVETRICPRWRSYKKIIPTLMEWPEAHIVTADDDIYYKPDWLAGLARHADAGVVCHRAHRIALDPAGGPQPYGDWELNIGAPECSPLVFPTGVGGVLYAPGIFHADVLREDLFQALAPTADDLWLYWMHRLRGSRPAKIGKRFRITEWPGTQSQNLRAGNLNGDGNDQAIRALTERYGFPR</sequence>